<keyword evidence="4" id="KW-1185">Reference proteome</keyword>
<dbReference type="Proteomes" id="UP000447434">
    <property type="component" value="Chromosome 6"/>
</dbReference>
<dbReference type="Pfam" id="PF25276">
    <property type="entry name" value="DUF7870"/>
    <property type="match status" value="1"/>
</dbReference>
<keyword evidence="1" id="KW-1133">Transmembrane helix</keyword>
<evidence type="ECO:0000256" key="1">
    <source>
        <dbReference type="SAM" id="Phobius"/>
    </source>
</evidence>
<evidence type="ECO:0000259" key="2">
    <source>
        <dbReference type="Pfam" id="PF25276"/>
    </source>
</evidence>
<feature type="domain" description="DUF7870" evidence="2">
    <location>
        <begin position="297"/>
        <end position="475"/>
    </location>
</feature>
<keyword evidence="1" id="KW-0812">Transmembrane</keyword>
<dbReference type="PANTHER" id="PTHR47291:SF4">
    <property type="entry name" value="UPSTREAM ORF PROTEIN, PUTATIVE-RELATED"/>
    <property type="match status" value="1"/>
</dbReference>
<evidence type="ECO:0000313" key="3">
    <source>
        <dbReference type="EMBL" id="KAE9612296.1"/>
    </source>
</evidence>
<evidence type="ECO:0000313" key="4">
    <source>
        <dbReference type="Proteomes" id="UP000447434"/>
    </source>
</evidence>
<comment type="caution">
    <text evidence="3">The sequence shown here is derived from an EMBL/GenBank/DDBJ whole genome shotgun (WGS) entry which is preliminary data.</text>
</comment>
<dbReference type="PANTHER" id="PTHR47291">
    <property type="entry name" value="PEPTIDE UPSTREAM PROTEIN"/>
    <property type="match status" value="1"/>
</dbReference>
<dbReference type="InterPro" id="IPR057192">
    <property type="entry name" value="DUF7870"/>
</dbReference>
<name>A0A6A4QFQ4_LUPAL</name>
<proteinExistence type="predicted"/>
<dbReference type="OrthoDB" id="1076011at2759"/>
<accession>A0A6A4QFQ4</accession>
<feature type="transmembrane region" description="Helical" evidence="1">
    <location>
        <begin position="35"/>
        <end position="55"/>
    </location>
</feature>
<dbReference type="EMBL" id="WOCE01000006">
    <property type="protein sequence ID" value="KAE9612296.1"/>
    <property type="molecule type" value="Genomic_DNA"/>
</dbReference>
<dbReference type="AlphaFoldDB" id="A0A6A4QFQ4"/>
<sequence>MDTTKFDKNNKNKKSSMDSKVFKFNIFNGSIAKQVFFRALFLASAISLLSLFLFLSTMDFVSLTPKTYIDCSSESSQSQSKEATITPGSYLFQSRVLNTFWGSFESLSCSKDMNLTLSVLKKLIGKRLLTRELKSLCLGQDSSIVVSAMQQLGFSSVKGVNNHSVFSIKQKKNIVHELQYLDCSFDFVFSKDLDKNSVPALLVFEVERVLKPGGIGALLLGPAYGSVSSLLRSSNVVHVDYVNELSVVVFKKGSENRSSLFCKYNLPSECASVTSTKPLIELMEPLVDEITTQTPPFEYEKRISYLPKFVDLFTRKKLVYIDIGVEVLLNANVTDWFLPFYPIDQKAFNVYFVHHNTSIMLSHVKKPGVSFVYHPGLDGNIRDPNAGEEEFDFLKWFQETVRHANFVVLKMNAGKAEMKLLADLVESGAICSIDEIFLSCSGSGDGNGKTLSRRENCMDIYKGLRSCGVYVHQWWETKLHHGLSQVVSVQ</sequence>
<organism evidence="3 4">
    <name type="scientific">Lupinus albus</name>
    <name type="common">White lupine</name>
    <name type="synonym">Lupinus termis</name>
    <dbReference type="NCBI Taxonomy" id="3870"/>
    <lineage>
        <taxon>Eukaryota</taxon>
        <taxon>Viridiplantae</taxon>
        <taxon>Streptophyta</taxon>
        <taxon>Embryophyta</taxon>
        <taxon>Tracheophyta</taxon>
        <taxon>Spermatophyta</taxon>
        <taxon>Magnoliopsida</taxon>
        <taxon>eudicotyledons</taxon>
        <taxon>Gunneridae</taxon>
        <taxon>Pentapetalae</taxon>
        <taxon>rosids</taxon>
        <taxon>fabids</taxon>
        <taxon>Fabales</taxon>
        <taxon>Fabaceae</taxon>
        <taxon>Papilionoideae</taxon>
        <taxon>50 kb inversion clade</taxon>
        <taxon>genistoids sensu lato</taxon>
        <taxon>core genistoids</taxon>
        <taxon>Genisteae</taxon>
        <taxon>Lupinus</taxon>
    </lineage>
</organism>
<protein>
    <recommendedName>
        <fullName evidence="2">DUF7870 domain-containing protein</fullName>
    </recommendedName>
</protein>
<reference evidence="4" key="1">
    <citation type="journal article" date="2020" name="Nat. Commun.">
        <title>Genome sequence of the cluster root forming white lupin.</title>
        <authorList>
            <person name="Hufnagel B."/>
            <person name="Marques A."/>
            <person name="Soriano A."/>
            <person name="Marques L."/>
            <person name="Divol F."/>
            <person name="Doumas P."/>
            <person name="Sallet E."/>
            <person name="Mancinotti D."/>
            <person name="Carrere S."/>
            <person name="Marande W."/>
            <person name="Arribat S."/>
            <person name="Keller J."/>
            <person name="Huneau C."/>
            <person name="Blein T."/>
            <person name="Aime D."/>
            <person name="Laguerre M."/>
            <person name="Taylor J."/>
            <person name="Schubert V."/>
            <person name="Nelson M."/>
            <person name="Geu-Flores F."/>
            <person name="Crespi M."/>
            <person name="Gallardo-Guerrero K."/>
            <person name="Delaux P.-M."/>
            <person name="Salse J."/>
            <person name="Berges H."/>
            <person name="Guyot R."/>
            <person name="Gouzy J."/>
            <person name="Peret B."/>
        </authorList>
    </citation>
    <scope>NUCLEOTIDE SEQUENCE [LARGE SCALE GENOMIC DNA]</scope>
    <source>
        <strain evidence="4">cv. Amiga</strain>
    </source>
</reference>
<keyword evidence="1" id="KW-0472">Membrane</keyword>
<gene>
    <name evidence="3" type="ORF">Lalb_Chr06g0171491</name>
</gene>